<dbReference type="STRING" id="97972.A0A2V1DBF4"/>
<keyword evidence="1" id="KW-0175">Coiled coil</keyword>
<dbReference type="AlphaFoldDB" id="A0A2V1DBF4"/>
<gene>
    <name evidence="2" type="ORF">DM02DRAFT_645322</name>
</gene>
<sequence>MATNKRSHDALLRTLALPSEAYAALEKPTAQGAATRTMYADTSTLSDDSDGNENESHFVQAPLPLKSYNHLQLRAHLKTHYWLGHGRKILTAVISDPANMSKRHLFHVGPGPADDRSHYSFFQVYDVGPDGATERVDITDNQSMSENQNISQALKIWHTIRNIGQSASKKIVGRITIAREPAPILFGALHLTLHEYFDMDELFHHLVETEYSTAHMYRAFSTDEKHQKTFFFKFEYYTITGEDCKPMDWQLADTGDGPMPLSRCSAVVALMLNDDAPQRIKNMERRARSEYGWIQDLWSSWQVLQIECFPDWRATTDVFEDDHRYLNGPEAFLHALLAEFRDARKRYEEIYKHVTQLITPPLRFLFDAELRDQRLFDDESFTWTRRYFHAEQILGSVNDSIKSMIDSFEETFVDEVWGGKSKTLWPLREESPRNDVWKRRLRLLGLQFEREMKELRILQKKNNNSRHEIESLKEHLFSGSSINESRKSLELSRNIKLLTIVNIFFL</sequence>
<dbReference type="Proteomes" id="UP000244855">
    <property type="component" value="Unassembled WGS sequence"/>
</dbReference>
<organism evidence="2 3">
    <name type="scientific">Periconia macrospinosa</name>
    <dbReference type="NCBI Taxonomy" id="97972"/>
    <lineage>
        <taxon>Eukaryota</taxon>
        <taxon>Fungi</taxon>
        <taxon>Dikarya</taxon>
        <taxon>Ascomycota</taxon>
        <taxon>Pezizomycotina</taxon>
        <taxon>Dothideomycetes</taxon>
        <taxon>Pleosporomycetidae</taxon>
        <taxon>Pleosporales</taxon>
        <taxon>Massarineae</taxon>
        <taxon>Periconiaceae</taxon>
        <taxon>Periconia</taxon>
    </lineage>
</organism>
<protein>
    <submittedName>
        <fullName evidence="2">Uncharacterized protein</fullName>
    </submittedName>
</protein>
<feature type="coiled-coil region" evidence="1">
    <location>
        <begin position="448"/>
        <end position="475"/>
    </location>
</feature>
<accession>A0A2V1DBF4</accession>
<proteinExistence type="predicted"/>
<keyword evidence="3" id="KW-1185">Reference proteome</keyword>
<dbReference type="EMBL" id="KZ805496">
    <property type="protein sequence ID" value="PVH95440.1"/>
    <property type="molecule type" value="Genomic_DNA"/>
</dbReference>
<dbReference type="OrthoDB" id="426293at2759"/>
<evidence type="ECO:0000313" key="2">
    <source>
        <dbReference type="EMBL" id="PVH95440.1"/>
    </source>
</evidence>
<name>A0A2V1DBF4_9PLEO</name>
<evidence type="ECO:0000313" key="3">
    <source>
        <dbReference type="Proteomes" id="UP000244855"/>
    </source>
</evidence>
<reference evidence="2 3" key="1">
    <citation type="journal article" date="2018" name="Sci. Rep.">
        <title>Comparative genomics provides insights into the lifestyle and reveals functional heterogeneity of dark septate endophytic fungi.</title>
        <authorList>
            <person name="Knapp D.G."/>
            <person name="Nemeth J.B."/>
            <person name="Barry K."/>
            <person name="Hainaut M."/>
            <person name="Henrissat B."/>
            <person name="Johnson J."/>
            <person name="Kuo A."/>
            <person name="Lim J.H.P."/>
            <person name="Lipzen A."/>
            <person name="Nolan M."/>
            <person name="Ohm R.A."/>
            <person name="Tamas L."/>
            <person name="Grigoriev I.V."/>
            <person name="Spatafora J.W."/>
            <person name="Nagy L.G."/>
            <person name="Kovacs G.M."/>
        </authorList>
    </citation>
    <scope>NUCLEOTIDE SEQUENCE [LARGE SCALE GENOMIC DNA]</scope>
    <source>
        <strain evidence="2 3">DSE2036</strain>
    </source>
</reference>
<evidence type="ECO:0000256" key="1">
    <source>
        <dbReference type="SAM" id="Coils"/>
    </source>
</evidence>